<proteinExistence type="inferred from homology"/>
<dbReference type="FunFam" id="3.10.110.10:FF:000060">
    <property type="entry name" value="Ubiquitin conjugating enzyme (UbcB)"/>
    <property type="match status" value="1"/>
</dbReference>
<dbReference type="PROSITE" id="PS50127">
    <property type="entry name" value="UBC_2"/>
    <property type="match status" value="1"/>
</dbReference>
<dbReference type="OrthoDB" id="9978460at2759"/>
<dbReference type="EMBL" id="KQ087181">
    <property type="protein sequence ID" value="KLT45546.1"/>
    <property type="molecule type" value="Genomic_DNA"/>
</dbReference>
<organism evidence="9 10">
    <name type="scientific">Cutaneotrichosporon oleaginosum</name>
    <dbReference type="NCBI Taxonomy" id="879819"/>
    <lineage>
        <taxon>Eukaryota</taxon>
        <taxon>Fungi</taxon>
        <taxon>Dikarya</taxon>
        <taxon>Basidiomycota</taxon>
        <taxon>Agaricomycotina</taxon>
        <taxon>Tremellomycetes</taxon>
        <taxon>Trichosporonales</taxon>
        <taxon>Trichosporonaceae</taxon>
        <taxon>Cutaneotrichosporon</taxon>
    </lineage>
</organism>
<evidence type="ECO:0000256" key="4">
    <source>
        <dbReference type="ARBA" id="ARBA00022786"/>
    </source>
</evidence>
<keyword evidence="2" id="KW-0808">Transferase</keyword>
<dbReference type="InterPro" id="IPR000608">
    <property type="entry name" value="UBC"/>
</dbReference>
<dbReference type="InterPro" id="IPR016135">
    <property type="entry name" value="UBQ-conjugating_enzyme/RWD"/>
</dbReference>
<protein>
    <recommendedName>
        <fullName evidence="1">E2 ubiquitin-conjugating enzyme</fullName>
        <ecNumber evidence="1">2.3.2.23</ecNumber>
    </recommendedName>
</protein>
<dbReference type="Pfam" id="PF00179">
    <property type="entry name" value="UQ_con"/>
    <property type="match status" value="1"/>
</dbReference>
<keyword evidence="5 7" id="KW-0067">ATP-binding</keyword>
<dbReference type="GeneID" id="28986517"/>
<feature type="active site" description="Glycyl thioester intermediate" evidence="6">
    <location>
        <position position="87"/>
    </location>
</feature>
<accession>A0A0J0XWX0</accession>
<evidence type="ECO:0000256" key="6">
    <source>
        <dbReference type="PROSITE-ProRule" id="PRU10133"/>
    </source>
</evidence>
<evidence type="ECO:0000256" key="7">
    <source>
        <dbReference type="RuleBase" id="RU362109"/>
    </source>
</evidence>
<dbReference type="InterPro" id="IPR023313">
    <property type="entry name" value="UBQ-conjugating_AS"/>
</dbReference>
<keyword evidence="10" id="KW-1185">Reference proteome</keyword>
<dbReference type="STRING" id="879819.A0A0J0XWX0"/>
<evidence type="ECO:0000256" key="1">
    <source>
        <dbReference type="ARBA" id="ARBA00012486"/>
    </source>
</evidence>
<comment type="similarity">
    <text evidence="7">Belongs to the ubiquitin-conjugating enzyme family.</text>
</comment>
<sequence>MSSAAVKRAQRELSELRANPLTNIDIEIEGDNLLLWNVTMAGPPGPYSGGKFRLSVKFGYEFPFKAPTLKFVTKMYHPNIDSDGNICIGVLKAETWKPSTKMASVLLSLYDLLENPNPEDPLVTSIAEQYVTNRPAFDKKAAEYTKMYAV</sequence>
<dbReference type="SMART" id="SM00212">
    <property type="entry name" value="UBCc"/>
    <property type="match status" value="1"/>
</dbReference>
<dbReference type="PROSITE" id="PS00183">
    <property type="entry name" value="UBC_1"/>
    <property type="match status" value="1"/>
</dbReference>
<dbReference type="GO" id="GO:0005524">
    <property type="term" value="F:ATP binding"/>
    <property type="evidence" value="ECO:0007669"/>
    <property type="project" value="UniProtKB-UniRule"/>
</dbReference>
<gene>
    <name evidence="9" type="ORF">CC85DRAFT_310618</name>
</gene>
<dbReference type="EC" id="2.3.2.23" evidence="1"/>
<dbReference type="AlphaFoldDB" id="A0A0J0XWX0"/>
<evidence type="ECO:0000259" key="8">
    <source>
        <dbReference type="PROSITE" id="PS50127"/>
    </source>
</evidence>
<evidence type="ECO:0000313" key="9">
    <source>
        <dbReference type="EMBL" id="KLT45546.1"/>
    </source>
</evidence>
<keyword evidence="3 7" id="KW-0547">Nucleotide-binding</keyword>
<reference evidence="9 10" key="1">
    <citation type="submission" date="2015-03" db="EMBL/GenBank/DDBJ databases">
        <title>Genomics and transcriptomics of the oil-accumulating basidiomycete yeast T. oleaginosus allow insights into substrate utilization and the diverse evolutionary trajectories of mating systems in fungi.</title>
        <authorList>
            <consortium name="DOE Joint Genome Institute"/>
            <person name="Kourist R."/>
            <person name="Kracht O."/>
            <person name="Bracharz F."/>
            <person name="Lipzen A."/>
            <person name="Nolan M."/>
            <person name="Ohm R."/>
            <person name="Grigoriev I."/>
            <person name="Sun S."/>
            <person name="Heitman J."/>
            <person name="Bruck T."/>
            <person name="Nowrousian M."/>
        </authorList>
    </citation>
    <scope>NUCLEOTIDE SEQUENCE [LARGE SCALE GENOMIC DNA]</scope>
    <source>
        <strain evidence="9 10">IBC0246</strain>
    </source>
</reference>
<dbReference type="PANTHER" id="PTHR24068">
    <property type="entry name" value="UBIQUITIN-CONJUGATING ENZYME E2"/>
    <property type="match status" value="1"/>
</dbReference>
<evidence type="ECO:0000313" key="10">
    <source>
        <dbReference type="Proteomes" id="UP000053611"/>
    </source>
</evidence>
<evidence type="ECO:0000256" key="2">
    <source>
        <dbReference type="ARBA" id="ARBA00022679"/>
    </source>
</evidence>
<feature type="domain" description="UBC core" evidence="8">
    <location>
        <begin position="4"/>
        <end position="150"/>
    </location>
</feature>
<dbReference type="GO" id="GO:0061631">
    <property type="term" value="F:ubiquitin conjugating enzyme activity"/>
    <property type="evidence" value="ECO:0007669"/>
    <property type="project" value="UniProtKB-EC"/>
</dbReference>
<dbReference type="Proteomes" id="UP000053611">
    <property type="component" value="Unassembled WGS sequence"/>
</dbReference>
<evidence type="ECO:0000256" key="3">
    <source>
        <dbReference type="ARBA" id="ARBA00022741"/>
    </source>
</evidence>
<dbReference type="Gene3D" id="3.10.110.10">
    <property type="entry name" value="Ubiquitin Conjugating Enzyme"/>
    <property type="match status" value="1"/>
</dbReference>
<evidence type="ECO:0000256" key="5">
    <source>
        <dbReference type="ARBA" id="ARBA00022840"/>
    </source>
</evidence>
<keyword evidence="4 7" id="KW-0833">Ubl conjugation pathway</keyword>
<name>A0A0J0XWX0_9TREE</name>
<dbReference type="SUPFAM" id="SSF54495">
    <property type="entry name" value="UBC-like"/>
    <property type="match status" value="1"/>
</dbReference>